<gene>
    <name evidence="2" type="ORF">FZD47_07660</name>
    <name evidence="1" type="ORF">FZD51_12915</name>
</gene>
<dbReference type="Proteomes" id="UP000322139">
    <property type="component" value="Unassembled WGS sequence"/>
</dbReference>
<evidence type="ECO:0000313" key="1">
    <source>
        <dbReference type="EMBL" id="TYS47826.1"/>
    </source>
</evidence>
<dbReference type="GeneID" id="97349605"/>
<sequence length="98" mass="11352">MIFYACVKYEEHDPNSYKGIEVTTLGSNDKVAEFESYDPLEDYRNFSSWAESVGENNVGFCDTFKAFAHDYRQVSEEDSEKMISMLYGDHGSCGYEYY</sequence>
<dbReference type="Proteomes" id="UP000323732">
    <property type="component" value="Unassembled WGS sequence"/>
</dbReference>
<protein>
    <submittedName>
        <fullName evidence="2">Uncharacterized protein</fullName>
    </submittedName>
</protein>
<dbReference type="EMBL" id="VTES01000002">
    <property type="protein sequence ID" value="TYS65204.1"/>
    <property type="molecule type" value="Genomic_DNA"/>
</dbReference>
<reference evidence="3 4" key="1">
    <citation type="submission" date="2019-08" db="EMBL/GenBank/DDBJ databases">
        <title>Bacillus genomes from the desert of Cuatro Cienegas, Coahuila.</title>
        <authorList>
            <person name="Olmedo-Alvarez G."/>
        </authorList>
    </citation>
    <scope>NUCLEOTIDE SEQUENCE [LARGE SCALE GENOMIC DNA]</scope>
    <source>
        <strain evidence="2 4">CH37_1T</strain>
        <strain evidence="1 3">CH446_14T</strain>
    </source>
</reference>
<proteinExistence type="predicted"/>
<evidence type="ECO:0000313" key="3">
    <source>
        <dbReference type="Proteomes" id="UP000322139"/>
    </source>
</evidence>
<dbReference type="AlphaFoldDB" id="A0A5D4SST0"/>
<accession>A0A5D4SST0</accession>
<evidence type="ECO:0000313" key="2">
    <source>
        <dbReference type="EMBL" id="TYS65204.1"/>
    </source>
</evidence>
<organism evidence="2 4">
    <name type="scientific">Bacillus infantis</name>
    <dbReference type="NCBI Taxonomy" id="324767"/>
    <lineage>
        <taxon>Bacteria</taxon>
        <taxon>Bacillati</taxon>
        <taxon>Bacillota</taxon>
        <taxon>Bacilli</taxon>
        <taxon>Bacillales</taxon>
        <taxon>Bacillaceae</taxon>
        <taxon>Bacillus</taxon>
    </lineage>
</organism>
<dbReference type="EMBL" id="VTER01000006">
    <property type="protein sequence ID" value="TYS47826.1"/>
    <property type="molecule type" value="Genomic_DNA"/>
</dbReference>
<comment type="caution">
    <text evidence="2">The sequence shown here is derived from an EMBL/GenBank/DDBJ whole genome shotgun (WGS) entry which is preliminary data.</text>
</comment>
<evidence type="ECO:0000313" key="4">
    <source>
        <dbReference type="Proteomes" id="UP000323732"/>
    </source>
</evidence>
<dbReference type="RefSeq" id="WP_009793762.1">
    <property type="nucleotide sequence ID" value="NZ_CP160000.1"/>
</dbReference>
<name>A0A5D4SST0_9BACI</name>